<dbReference type="PROSITE" id="PS51379">
    <property type="entry name" value="4FE4S_FER_2"/>
    <property type="match status" value="3"/>
</dbReference>
<feature type="domain" description="4Fe-4S ferredoxin-type" evidence="4">
    <location>
        <begin position="37"/>
        <end position="66"/>
    </location>
</feature>
<dbReference type="SUPFAM" id="SSF51971">
    <property type="entry name" value="Nucleotide-binding domain"/>
    <property type="match status" value="1"/>
</dbReference>
<keyword evidence="1" id="KW-0479">Metal-binding</keyword>
<proteinExistence type="predicted"/>
<protein>
    <submittedName>
        <fullName evidence="5">Glutamate synthase (NADPH/NADH) small chain</fullName>
        <ecNumber evidence="5">1.4.1.13</ecNumber>
        <ecNumber evidence="5">1.4.1.14</ecNumber>
    </submittedName>
</protein>
<evidence type="ECO:0000256" key="1">
    <source>
        <dbReference type="ARBA" id="ARBA00022723"/>
    </source>
</evidence>
<evidence type="ECO:0000259" key="4">
    <source>
        <dbReference type="PROSITE" id="PS51379"/>
    </source>
</evidence>
<organism evidence="5 6">
    <name type="scientific">Spirochaeta isovalerica</name>
    <dbReference type="NCBI Taxonomy" id="150"/>
    <lineage>
        <taxon>Bacteria</taxon>
        <taxon>Pseudomonadati</taxon>
        <taxon>Spirochaetota</taxon>
        <taxon>Spirochaetia</taxon>
        <taxon>Spirochaetales</taxon>
        <taxon>Spirochaetaceae</taxon>
        <taxon>Spirochaeta</taxon>
    </lineage>
</organism>
<dbReference type="InterPro" id="IPR028261">
    <property type="entry name" value="DPD_II"/>
</dbReference>
<evidence type="ECO:0000256" key="2">
    <source>
        <dbReference type="ARBA" id="ARBA00023004"/>
    </source>
</evidence>
<dbReference type="InterPro" id="IPR009051">
    <property type="entry name" value="Helical_ferredxn"/>
</dbReference>
<evidence type="ECO:0000313" key="5">
    <source>
        <dbReference type="EMBL" id="MBB6481771.1"/>
    </source>
</evidence>
<dbReference type="PRINTS" id="PR00419">
    <property type="entry name" value="ADXRDTASE"/>
</dbReference>
<keyword evidence="2" id="KW-0408">Iron</keyword>
<dbReference type="InterPro" id="IPR023753">
    <property type="entry name" value="FAD/NAD-binding_dom"/>
</dbReference>
<dbReference type="GO" id="GO:0051536">
    <property type="term" value="F:iron-sulfur cluster binding"/>
    <property type="evidence" value="ECO:0007669"/>
    <property type="project" value="UniProtKB-KW"/>
</dbReference>
<dbReference type="EC" id="1.4.1.13" evidence="5"/>
<dbReference type="InterPro" id="IPR017900">
    <property type="entry name" value="4Fe4S_Fe_S_CS"/>
</dbReference>
<dbReference type="InterPro" id="IPR017896">
    <property type="entry name" value="4Fe4S_Fe-S-bd"/>
</dbReference>
<evidence type="ECO:0000256" key="3">
    <source>
        <dbReference type="ARBA" id="ARBA00023014"/>
    </source>
</evidence>
<dbReference type="Pfam" id="PF07992">
    <property type="entry name" value="Pyr_redox_2"/>
    <property type="match status" value="1"/>
</dbReference>
<dbReference type="PANTHER" id="PTHR42783">
    <property type="entry name" value="GLUTAMATE SYNTHASE [NADPH] SMALL CHAIN"/>
    <property type="match status" value="1"/>
</dbReference>
<dbReference type="PROSITE" id="PS00198">
    <property type="entry name" value="4FE4S_FER_1"/>
    <property type="match status" value="1"/>
</dbReference>
<dbReference type="AlphaFoldDB" id="A0A841REG3"/>
<dbReference type="EMBL" id="JACHGJ010000008">
    <property type="protein sequence ID" value="MBB6481771.1"/>
    <property type="molecule type" value="Genomic_DNA"/>
</dbReference>
<feature type="domain" description="4Fe-4S ferredoxin-type" evidence="4">
    <location>
        <begin position="174"/>
        <end position="205"/>
    </location>
</feature>
<keyword evidence="6" id="KW-1185">Reference proteome</keyword>
<name>A0A841REG3_9SPIO</name>
<dbReference type="RefSeq" id="WP_184748010.1">
    <property type="nucleotide sequence ID" value="NZ_JACHGJ010000008.1"/>
</dbReference>
<gene>
    <name evidence="5" type="ORF">HNR50_003452</name>
</gene>
<sequence>MSLKDVLMPFTAWGNLFKTPVTIKDSRNVEAAPRYRGFHMNDADKCIGCGTCEEICQNAAIDLVEVAGYEAKDGDSGLRPMIDYGRCCWCALCVDVCTTQSLRLTNEYKWISSDPEDFRFVPGVDEKHWNNRTEGYTKMEGYDLYSTNRVEMGELHAEERDKSFVEMIKGYSLEQAQKEADRCVACGICTATCPAHMGIPAYIEAVRNDDMEEGLRILYETNPLPEICGRICTHKCETVCSVGHKGDALSIRWLKRYIADQVPAERYKEILGTDQIVKNGKKVAIVGAGPAGLSAAHYLALMGYEVKIFEVQEAPGGMTRYGIPEYRLPYEMIDKDVDYIKSLGVEFQFGTRVGVDVPLETLEKEFDAVFAGTGLHLGRSTRVPGSDHKRVYQAIDLLRDVSYGKEIDLAEKIVVVGGGNVAMDITRTIARLQNKKFGKVDVTATCLEAEGSMPADDEEVIEAREEKATIDPGWGPQEIIVENGEIKGLKVAKCLRIFDDEGRFNPSMDMENQKVFEAEMIVESIGQGMDISYTDNIKEKLTFGPRGRIQVSPDFQSDIPWLFVGGDIIEGPDVIHGIANGHKAAKGIDKFLKDK</sequence>
<feature type="domain" description="4Fe-4S ferredoxin-type" evidence="4">
    <location>
        <begin position="78"/>
        <end position="107"/>
    </location>
</feature>
<dbReference type="InterPro" id="IPR036188">
    <property type="entry name" value="FAD/NAD-bd_sf"/>
</dbReference>
<dbReference type="GO" id="GO:0004355">
    <property type="term" value="F:glutamate synthase (NADPH) activity"/>
    <property type="evidence" value="ECO:0007669"/>
    <property type="project" value="UniProtKB-EC"/>
</dbReference>
<dbReference type="GO" id="GO:0016040">
    <property type="term" value="F:glutamate synthase (NADH) activity"/>
    <property type="evidence" value="ECO:0007669"/>
    <property type="project" value="UniProtKB-EC"/>
</dbReference>
<dbReference type="Proteomes" id="UP000587760">
    <property type="component" value="Unassembled WGS sequence"/>
</dbReference>
<dbReference type="Gene3D" id="3.50.50.60">
    <property type="entry name" value="FAD/NAD(P)-binding domain"/>
    <property type="match status" value="2"/>
</dbReference>
<comment type="caution">
    <text evidence="5">The sequence shown here is derived from an EMBL/GenBank/DDBJ whole genome shotgun (WGS) entry which is preliminary data.</text>
</comment>
<dbReference type="EC" id="1.4.1.14" evidence="5"/>
<reference evidence="5 6" key="1">
    <citation type="submission" date="2020-08" db="EMBL/GenBank/DDBJ databases">
        <title>Genomic Encyclopedia of Type Strains, Phase IV (KMG-IV): sequencing the most valuable type-strain genomes for metagenomic binning, comparative biology and taxonomic classification.</title>
        <authorList>
            <person name="Goeker M."/>
        </authorList>
    </citation>
    <scope>NUCLEOTIDE SEQUENCE [LARGE SCALE GENOMIC DNA]</scope>
    <source>
        <strain evidence="5 6">DSM 2461</strain>
    </source>
</reference>
<evidence type="ECO:0000313" key="6">
    <source>
        <dbReference type="Proteomes" id="UP000587760"/>
    </source>
</evidence>
<dbReference type="Gene3D" id="3.30.70.20">
    <property type="match status" value="1"/>
</dbReference>
<dbReference type="Pfam" id="PF12838">
    <property type="entry name" value="Fer4_7"/>
    <property type="match status" value="1"/>
</dbReference>
<dbReference type="Gene3D" id="1.10.1060.10">
    <property type="entry name" value="Alpha-helical ferredoxin"/>
    <property type="match status" value="1"/>
</dbReference>
<dbReference type="GO" id="GO:0046872">
    <property type="term" value="F:metal ion binding"/>
    <property type="evidence" value="ECO:0007669"/>
    <property type="project" value="UniProtKB-KW"/>
</dbReference>
<dbReference type="Pfam" id="PF14691">
    <property type="entry name" value="Fer4_20"/>
    <property type="match status" value="1"/>
</dbReference>
<keyword evidence="3" id="KW-0411">Iron-sulfur</keyword>
<dbReference type="SUPFAM" id="SSF54862">
    <property type="entry name" value="4Fe-4S ferredoxins"/>
    <property type="match status" value="1"/>
</dbReference>
<dbReference type="PANTHER" id="PTHR42783:SF3">
    <property type="entry name" value="GLUTAMATE SYNTHASE [NADPH] SMALL CHAIN-RELATED"/>
    <property type="match status" value="1"/>
</dbReference>
<accession>A0A841REG3</accession>
<dbReference type="SUPFAM" id="SSF46548">
    <property type="entry name" value="alpha-helical ferredoxin"/>
    <property type="match status" value="1"/>
</dbReference>
<keyword evidence="5" id="KW-0560">Oxidoreductase</keyword>